<accession>A0A4U0Y184</accession>
<dbReference type="InterPro" id="IPR036673">
    <property type="entry name" value="Cyanovirin-N_sf"/>
</dbReference>
<evidence type="ECO:0000259" key="1">
    <source>
        <dbReference type="SMART" id="SM01111"/>
    </source>
</evidence>
<dbReference type="Gene3D" id="2.30.60.10">
    <property type="entry name" value="Cyanovirin-N"/>
    <property type="match status" value="1"/>
</dbReference>
<organism evidence="2 3">
    <name type="scientific">Friedmanniomyces simplex</name>
    <dbReference type="NCBI Taxonomy" id="329884"/>
    <lineage>
        <taxon>Eukaryota</taxon>
        <taxon>Fungi</taxon>
        <taxon>Dikarya</taxon>
        <taxon>Ascomycota</taxon>
        <taxon>Pezizomycotina</taxon>
        <taxon>Dothideomycetes</taxon>
        <taxon>Dothideomycetidae</taxon>
        <taxon>Mycosphaerellales</taxon>
        <taxon>Teratosphaeriaceae</taxon>
        <taxon>Friedmanniomyces</taxon>
    </lineage>
</organism>
<dbReference type="OrthoDB" id="2441380at2759"/>
<reference evidence="2 3" key="1">
    <citation type="submission" date="2017-03" db="EMBL/GenBank/DDBJ databases">
        <title>Genomes of endolithic fungi from Antarctica.</title>
        <authorList>
            <person name="Coleine C."/>
            <person name="Masonjones S."/>
            <person name="Stajich J.E."/>
        </authorList>
    </citation>
    <scope>NUCLEOTIDE SEQUENCE [LARGE SCALE GENOMIC DNA]</scope>
    <source>
        <strain evidence="2 3">CCFEE 5184</strain>
    </source>
</reference>
<dbReference type="PANTHER" id="PTHR42076:SF1">
    <property type="entry name" value="CYANOVIRIN-N DOMAIN-CONTAINING PROTEIN"/>
    <property type="match status" value="1"/>
</dbReference>
<gene>
    <name evidence="2" type="ORF">B0A55_00192</name>
</gene>
<dbReference type="InterPro" id="IPR011058">
    <property type="entry name" value="Cyanovirin-N"/>
</dbReference>
<dbReference type="SUPFAM" id="SSF51322">
    <property type="entry name" value="Cyanovirin-N"/>
    <property type="match status" value="1"/>
</dbReference>
<evidence type="ECO:0000313" key="3">
    <source>
        <dbReference type="Proteomes" id="UP000309340"/>
    </source>
</evidence>
<comment type="caution">
    <text evidence="2">The sequence shown here is derived from an EMBL/GenBank/DDBJ whole genome shotgun (WGS) entry which is preliminary data.</text>
</comment>
<dbReference type="Pfam" id="PF08881">
    <property type="entry name" value="CVNH"/>
    <property type="match status" value="1"/>
</dbReference>
<dbReference type="PANTHER" id="PTHR42076">
    <property type="entry name" value="CYANOVIRIN-N HOMOLOG"/>
    <property type="match status" value="1"/>
</dbReference>
<name>A0A4U0Y184_9PEZI</name>
<dbReference type="EMBL" id="NAJQ01000001">
    <property type="protein sequence ID" value="TKA83910.1"/>
    <property type="molecule type" value="Genomic_DNA"/>
</dbReference>
<feature type="domain" description="Cyanovirin-N" evidence="1">
    <location>
        <begin position="2"/>
        <end position="99"/>
    </location>
</feature>
<dbReference type="AlphaFoldDB" id="A0A4U0Y184"/>
<dbReference type="SMART" id="SM01111">
    <property type="entry name" value="CVNH"/>
    <property type="match status" value="1"/>
</dbReference>
<dbReference type="STRING" id="329884.A0A4U0Y184"/>
<evidence type="ECO:0000313" key="2">
    <source>
        <dbReference type="EMBL" id="TKA83910.1"/>
    </source>
</evidence>
<sequence length="262" mass="28958">MAFSTSCCSIRLVREAILTAERAQLDGSYIESRLDLDRCLGNENGSFDIGGNEFVGSAQRIRLKGTKLTAKLQAISGVYEKATVDLDYFVANATGQLRPIRPGSGCFVCRDFFEFNESLCLSDLRGDDRQTGCLRCAALESSIMEYNPTIPATDDDWQEHFYVTFSDGSSVSLRYQLLATGGPNAFDQSGGQIGREQDRAPHARRQTFKDGKVAWLALRRKDDLKVTDDGVPLFTRIGRLNNTATMDIPGTEGTTMVTFRFA</sequence>
<protein>
    <recommendedName>
        <fullName evidence="1">Cyanovirin-N domain-containing protein</fullName>
    </recommendedName>
</protein>
<proteinExistence type="predicted"/>
<dbReference type="Proteomes" id="UP000309340">
    <property type="component" value="Unassembled WGS sequence"/>
</dbReference>
<keyword evidence="3" id="KW-1185">Reference proteome</keyword>